<protein>
    <recommendedName>
        <fullName evidence="3">Peptidase S1 domain-containing protein</fullName>
    </recommendedName>
</protein>
<gene>
    <name evidence="4" type="ORF">LSINAPIS_LOCUS13589</name>
</gene>
<evidence type="ECO:0000259" key="3">
    <source>
        <dbReference type="PROSITE" id="PS50240"/>
    </source>
</evidence>
<dbReference type="GO" id="GO:0006508">
    <property type="term" value="P:proteolysis"/>
    <property type="evidence" value="ECO:0007669"/>
    <property type="project" value="InterPro"/>
</dbReference>
<accession>A0A5E4R2U7</accession>
<evidence type="ECO:0000256" key="2">
    <source>
        <dbReference type="ARBA" id="ARBA00023180"/>
    </source>
</evidence>
<dbReference type="Pfam" id="PF00089">
    <property type="entry name" value="Trypsin"/>
    <property type="match status" value="1"/>
</dbReference>
<evidence type="ECO:0000313" key="5">
    <source>
        <dbReference type="Proteomes" id="UP000324832"/>
    </source>
</evidence>
<dbReference type="Proteomes" id="UP000324832">
    <property type="component" value="Unassembled WGS sequence"/>
</dbReference>
<evidence type="ECO:0000313" key="4">
    <source>
        <dbReference type="EMBL" id="VVD03634.1"/>
    </source>
</evidence>
<keyword evidence="1" id="KW-1015">Disulfide bond</keyword>
<keyword evidence="5" id="KW-1185">Reference proteome</keyword>
<proteinExistence type="predicted"/>
<dbReference type="InterPro" id="IPR043504">
    <property type="entry name" value="Peptidase_S1_PA_chymotrypsin"/>
</dbReference>
<dbReference type="PANTHER" id="PTHR24252">
    <property type="entry name" value="ACROSIN-RELATED"/>
    <property type="match status" value="1"/>
</dbReference>
<dbReference type="PANTHER" id="PTHR24252:SF27">
    <property type="entry name" value="TRANSMEMBRANE PROTEASE SERINE 3-LIKE"/>
    <property type="match status" value="1"/>
</dbReference>
<feature type="non-terminal residue" evidence="4">
    <location>
        <position position="122"/>
    </location>
</feature>
<dbReference type="GO" id="GO:0004252">
    <property type="term" value="F:serine-type endopeptidase activity"/>
    <property type="evidence" value="ECO:0007669"/>
    <property type="project" value="InterPro"/>
</dbReference>
<dbReference type="EMBL" id="FZQP02006785">
    <property type="protein sequence ID" value="VVD03634.1"/>
    <property type="molecule type" value="Genomic_DNA"/>
</dbReference>
<name>A0A5E4R2U7_9NEOP</name>
<dbReference type="Gene3D" id="2.40.10.10">
    <property type="entry name" value="Trypsin-like serine proteases"/>
    <property type="match status" value="1"/>
</dbReference>
<dbReference type="InterPro" id="IPR009003">
    <property type="entry name" value="Peptidase_S1_PA"/>
</dbReference>
<dbReference type="AlphaFoldDB" id="A0A5E4R2U7"/>
<dbReference type="PROSITE" id="PS50240">
    <property type="entry name" value="TRYPSIN_DOM"/>
    <property type="match status" value="1"/>
</dbReference>
<sequence>MNGTYTVHEKYNNPGKNTNFDYDIALIKLLKKLKLDGVKIAKATFVERGKELADGTNCTVSGWGSTTEGGAPSAYLKSAFLEKVNYKECSKDYEKYLTPRMVCAAPPSDRWAEFSNVCRDLR</sequence>
<dbReference type="InterPro" id="IPR001254">
    <property type="entry name" value="Trypsin_dom"/>
</dbReference>
<organism evidence="4 5">
    <name type="scientific">Leptidea sinapis</name>
    <dbReference type="NCBI Taxonomy" id="189913"/>
    <lineage>
        <taxon>Eukaryota</taxon>
        <taxon>Metazoa</taxon>
        <taxon>Ecdysozoa</taxon>
        <taxon>Arthropoda</taxon>
        <taxon>Hexapoda</taxon>
        <taxon>Insecta</taxon>
        <taxon>Pterygota</taxon>
        <taxon>Neoptera</taxon>
        <taxon>Endopterygota</taxon>
        <taxon>Lepidoptera</taxon>
        <taxon>Glossata</taxon>
        <taxon>Ditrysia</taxon>
        <taxon>Papilionoidea</taxon>
        <taxon>Pieridae</taxon>
        <taxon>Dismorphiinae</taxon>
        <taxon>Leptidea</taxon>
    </lineage>
</organism>
<evidence type="ECO:0000256" key="1">
    <source>
        <dbReference type="ARBA" id="ARBA00023157"/>
    </source>
</evidence>
<dbReference type="SUPFAM" id="SSF50494">
    <property type="entry name" value="Trypsin-like serine proteases"/>
    <property type="match status" value="1"/>
</dbReference>
<keyword evidence="2" id="KW-0325">Glycoprotein</keyword>
<feature type="domain" description="Peptidase S1" evidence="3">
    <location>
        <begin position="1"/>
        <end position="122"/>
    </location>
</feature>
<reference evidence="4 5" key="1">
    <citation type="submission" date="2017-07" db="EMBL/GenBank/DDBJ databases">
        <authorList>
            <person name="Talla V."/>
            <person name="Backstrom N."/>
        </authorList>
    </citation>
    <scope>NUCLEOTIDE SEQUENCE [LARGE SCALE GENOMIC DNA]</scope>
</reference>